<dbReference type="InterPro" id="IPR041222">
    <property type="entry name" value="PriA_3primeBD"/>
</dbReference>
<dbReference type="Gene3D" id="3.40.50.300">
    <property type="entry name" value="P-loop containing nucleotide triphosphate hydrolases"/>
    <property type="match status" value="2"/>
</dbReference>
<feature type="binding site" evidence="12">
    <location>
        <position position="566"/>
    </location>
    <ligand>
        <name>Zn(2+)</name>
        <dbReference type="ChEBI" id="CHEBI:29105"/>
        <label>1</label>
    </ligand>
</feature>
<keyword evidence="7 12" id="KW-0862">Zinc</keyword>
<keyword evidence="9 12" id="KW-0238">DNA-binding</keyword>
<keyword evidence="5 12" id="KW-0378">Hydrolase</keyword>
<dbReference type="PROSITE" id="PS51192">
    <property type="entry name" value="HELICASE_ATP_BIND_1"/>
    <property type="match status" value="1"/>
</dbReference>
<evidence type="ECO:0000256" key="9">
    <source>
        <dbReference type="ARBA" id="ARBA00023125"/>
    </source>
</evidence>
<evidence type="ECO:0000313" key="15">
    <source>
        <dbReference type="EMBL" id="SZD72435.1"/>
    </source>
</evidence>
<name>A0A383TXX2_9FLAO</name>
<dbReference type="InterPro" id="IPR042115">
    <property type="entry name" value="PriA_3primeBD_sf"/>
</dbReference>
<comment type="subunit">
    <text evidence="12">Component of the replication restart primosome.</text>
</comment>
<evidence type="ECO:0000256" key="5">
    <source>
        <dbReference type="ARBA" id="ARBA00022801"/>
    </source>
</evidence>
<dbReference type="EMBL" id="UNSC01000003">
    <property type="protein sequence ID" value="SZD72435.1"/>
    <property type="molecule type" value="Genomic_DNA"/>
</dbReference>
<dbReference type="InterPro" id="IPR001650">
    <property type="entry name" value="Helicase_C-like"/>
</dbReference>
<dbReference type="Gene3D" id="3.40.1440.60">
    <property type="entry name" value="PriA, 3(prime) DNA-binding domain"/>
    <property type="match status" value="1"/>
</dbReference>
<dbReference type="HAMAP" id="MF_00983">
    <property type="entry name" value="PriA"/>
    <property type="match status" value="1"/>
</dbReference>
<dbReference type="Pfam" id="PF00270">
    <property type="entry name" value="DEAD"/>
    <property type="match status" value="1"/>
</dbReference>
<evidence type="ECO:0000256" key="6">
    <source>
        <dbReference type="ARBA" id="ARBA00022806"/>
    </source>
</evidence>
<organism evidence="15 16">
    <name type="scientific">Candidatus Ornithobacterium hominis</name>
    <dbReference type="NCBI Taxonomy" id="2497989"/>
    <lineage>
        <taxon>Bacteria</taxon>
        <taxon>Pseudomonadati</taxon>
        <taxon>Bacteroidota</taxon>
        <taxon>Flavobacteriia</taxon>
        <taxon>Flavobacteriales</taxon>
        <taxon>Weeksellaceae</taxon>
        <taxon>Ornithobacterium</taxon>
    </lineage>
</organism>
<dbReference type="InterPro" id="IPR014001">
    <property type="entry name" value="Helicase_ATP-bd"/>
</dbReference>
<dbReference type="GO" id="GO:1990077">
    <property type="term" value="C:primosome complex"/>
    <property type="evidence" value="ECO:0007669"/>
    <property type="project" value="UniProtKB-UniRule"/>
</dbReference>
<evidence type="ECO:0000259" key="14">
    <source>
        <dbReference type="PROSITE" id="PS51194"/>
    </source>
</evidence>
<dbReference type="CDD" id="cd18804">
    <property type="entry name" value="SF2_C_priA"/>
    <property type="match status" value="1"/>
</dbReference>
<dbReference type="OrthoDB" id="9759544at2"/>
<feature type="binding site" evidence="12">
    <location>
        <position position="553"/>
    </location>
    <ligand>
        <name>Zn(2+)</name>
        <dbReference type="ChEBI" id="CHEBI:29105"/>
        <label>2</label>
    </ligand>
</feature>
<dbReference type="Pfam" id="PF18074">
    <property type="entry name" value="PriA_C"/>
    <property type="match status" value="1"/>
</dbReference>
<dbReference type="GO" id="GO:0005524">
    <property type="term" value="F:ATP binding"/>
    <property type="evidence" value="ECO:0007669"/>
    <property type="project" value="UniProtKB-UniRule"/>
</dbReference>
<dbReference type="PANTHER" id="PTHR30580:SF0">
    <property type="entry name" value="PRIMOSOMAL PROTEIN N"/>
    <property type="match status" value="1"/>
</dbReference>
<evidence type="ECO:0000313" key="16">
    <source>
        <dbReference type="Proteomes" id="UP000262142"/>
    </source>
</evidence>
<comment type="catalytic activity">
    <reaction evidence="12">
        <text>Couples ATP hydrolysis with the unwinding of duplex DNA by translocating in the 3'-5' direction.</text>
        <dbReference type="EC" id="5.6.2.4"/>
    </reaction>
</comment>
<keyword evidence="4 12" id="KW-0547">Nucleotide-binding</keyword>
<feature type="binding site" evidence="12">
    <location>
        <position position="523"/>
    </location>
    <ligand>
        <name>Zn(2+)</name>
        <dbReference type="ChEBI" id="CHEBI:29105"/>
        <label>1</label>
    </ligand>
</feature>
<feature type="domain" description="Helicase ATP-binding" evidence="13">
    <location>
        <begin position="293"/>
        <end position="460"/>
    </location>
</feature>
<dbReference type="GO" id="GO:0043138">
    <property type="term" value="F:3'-5' DNA helicase activity"/>
    <property type="evidence" value="ECO:0007669"/>
    <property type="project" value="UniProtKB-EC"/>
</dbReference>
<keyword evidence="10 12" id="KW-0413">Isomerase</keyword>
<evidence type="ECO:0000256" key="3">
    <source>
        <dbReference type="ARBA" id="ARBA00022723"/>
    </source>
</evidence>
<proteinExistence type="inferred from homology"/>
<dbReference type="InterPro" id="IPR040498">
    <property type="entry name" value="PriA_CRR"/>
</dbReference>
<dbReference type="Pfam" id="PF17764">
    <property type="entry name" value="PriA_3primeBD"/>
    <property type="match status" value="1"/>
</dbReference>
<dbReference type="FunFam" id="3.40.50.300:FF:000489">
    <property type="entry name" value="Primosome assembly protein PriA"/>
    <property type="match status" value="1"/>
</dbReference>
<dbReference type="AlphaFoldDB" id="A0A383TXX2"/>
<dbReference type="InterPro" id="IPR027417">
    <property type="entry name" value="P-loop_NTPase"/>
</dbReference>
<dbReference type="GO" id="GO:0006302">
    <property type="term" value="P:double-strand break repair"/>
    <property type="evidence" value="ECO:0007669"/>
    <property type="project" value="InterPro"/>
</dbReference>
<dbReference type="SMART" id="SM00487">
    <property type="entry name" value="DEXDc"/>
    <property type="match status" value="1"/>
</dbReference>
<feature type="binding site" evidence="12">
    <location>
        <position position="532"/>
    </location>
    <ligand>
        <name>Zn(2+)</name>
        <dbReference type="ChEBI" id="CHEBI:29105"/>
        <label>2</label>
    </ligand>
</feature>
<evidence type="ECO:0000256" key="11">
    <source>
        <dbReference type="ARBA" id="ARBA00048988"/>
    </source>
</evidence>
<dbReference type="FunFam" id="3.40.1440.60:FF:000001">
    <property type="entry name" value="Primosomal protein N"/>
    <property type="match status" value="1"/>
</dbReference>
<accession>A0A383TXX2</accession>
<dbReference type="NCBIfam" id="TIGR00595">
    <property type="entry name" value="priA"/>
    <property type="match status" value="1"/>
</dbReference>
<keyword evidence="8 12" id="KW-0067">ATP-binding</keyword>
<feature type="domain" description="Helicase C-terminal" evidence="14">
    <location>
        <begin position="558"/>
        <end position="716"/>
    </location>
</feature>
<dbReference type="SMART" id="SM00490">
    <property type="entry name" value="HELICc"/>
    <property type="match status" value="1"/>
</dbReference>
<dbReference type="Pfam" id="PF18319">
    <property type="entry name" value="Zn_ribbon_PriA"/>
    <property type="match status" value="1"/>
</dbReference>
<dbReference type="GO" id="GO:0006310">
    <property type="term" value="P:DNA recombination"/>
    <property type="evidence" value="ECO:0007669"/>
    <property type="project" value="InterPro"/>
</dbReference>
<sequence>MQPKLFAEIILPVPLPGTFTYRIPSDWQDYLQIGQRVSVPFGQRKIYTGIIHSFHTNEPETYKTKPIDAILEDTPSLLPQQIELWEWVASYYMCSLGEVYKNVYPTALKLESDTYIRWIENELPEDAELSAEAQEILQAVKNKNIVSVDEVSKLIHQKNVLKVLKELLDARQVRLDEKLIEKYTPKIENYIKINIDLNSEDSKEAFELLDRSPKQRELFLQLIQLKASEEKPVKAANFIKDYGGSHATLRSMEKKGLISIFEDQTRRNQLYEENIESIEKLSPEQQQAFDGILKGFKNFDTVLLHGVTSSGKTEIYFKLIEQMLQKNQTTLFLLPEIGLTTQLTQRIQKKFGELVGVYHSKMNQNQRVEIWNETLENKYKIIIGPRSALFLPLQHLGLIIVDEEHESALKQKDITPFYNARDVARVLASKNKANLLLGSATPSLEVYHAAKQGKIGYVSLNVRFGNVQPSKMEIIDLRKAFHRNEMTGQFSKTLILAMKNSFEADKQVILFQNRRGYAPVIECLSCGFTPYCPNCDVALTLHNISLELKCHYCGHKQAKPQHCYQCKSVELETKGVGTEQIEKEALSIFPEQKIARMDVDSMRKKFAYEKLIEAFEQKEINLLIGTQMVSKGLDFEYVNLVGIIRADNLLNFPDFRAHERAFQRIVQVAGRAGRRNQRGLVQIQAFEAHHPILKMATEMDYNAMAEQILAERQNFLYPPFVRLIEIRFRHKKEEKVQKAAHYFKQMLQGKFSSQCLLGPEAPYISRLNNEYRFHILLKIHNQQSPKKVKLLLNEAYQQLMQIKAFRSVKIDFDVDPY</sequence>
<dbReference type="GO" id="GO:0003677">
    <property type="term" value="F:DNA binding"/>
    <property type="evidence" value="ECO:0007669"/>
    <property type="project" value="UniProtKB-UniRule"/>
</dbReference>
<dbReference type="PROSITE" id="PS51194">
    <property type="entry name" value="HELICASE_CTER"/>
    <property type="match status" value="1"/>
</dbReference>
<dbReference type="GO" id="GO:0006269">
    <property type="term" value="P:DNA replication, synthesis of primer"/>
    <property type="evidence" value="ECO:0007669"/>
    <property type="project" value="UniProtKB-KW"/>
</dbReference>
<keyword evidence="1 12" id="KW-0639">Primosome</keyword>
<dbReference type="GO" id="GO:0016887">
    <property type="term" value="F:ATP hydrolysis activity"/>
    <property type="evidence" value="ECO:0007669"/>
    <property type="project" value="RHEA"/>
</dbReference>
<evidence type="ECO:0000256" key="4">
    <source>
        <dbReference type="ARBA" id="ARBA00022741"/>
    </source>
</evidence>
<keyword evidence="16" id="KW-1185">Reference proteome</keyword>
<dbReference type="SUPFAM" id="SSF52540">
    <property type="entry name" value="P-loop containing nucleoside triphosphate hydrolases"/>
    <property type="match status" value="2"/>
</dbReference>
<dbReference type="Proteomes" id="UP000262142">
    <property type="component" value="Unassembled WGS sequence"/>
</dbReference>
<evidence type="ECO:0000256" key="1">
    <source>
        <dbReference type="ARBA" id="ARBA00022515"/>
    </source>
</evidence>
<dbReference type="GO" id="GO:0008270">
    <property type="term" value="F:zinc ion binding"/>
    <property type="evidence" value="ECO:0007669"/>
    <property type="project" value="UniProtKB-UniRule"/>
</dbReference>
<reference evidence="15 16" key="1">
    <citation type="submission" date="2018-09" db="EMBL/GenBank/DDBJ databases">
        <authorList>
            <consortium name="Pathogen Informatics"/>
        </authorList>
    </citation>
    <scope>NUCLEOTIDE SEQUENCE [LARGE SCALE GENOMIC DNA]</scope>
    <source>
        <strain evidence="15 16">OH-22767</strain>
    </source>
</reference>
<dbReference type="InterPro" id="IPR011545">
    <property type="entry name" value="DEAD/DEAH_box_helicase_dom"/>
</dbReference>
<dbReference type="Pfam" id="PF00271">
    <property type="entry name" value="Helicase_C"/>
    <property type="match status" value="1"/>
</dbReference>
<keyword evidence="6 12" id="KW-0347">Helicase</keyword>
<feature type="binding site" evidence="12">
    <location>
        <position position="526"/>
    </location>
    <ligand>
        <name>Zn(2+)</name>
        <dbReference type="ChEBI" id="CHEBI:29105"/>
        <label>1</label>
    </ligand>
</feature>
<protein>
    <recommendedName>
        <fullName evidence="12">Replication restart protein PriA</fullName>
    </recommendedName>
    <alternativeName>
        <fullName evidence="12">ATP-dependent DNA helicase PriA</fullName>
        <ecNumber evidence="12">5.6.2.4</ecNumber>
    </alternativeName>
    <alternativeName>
        <fullName evidence="12">DNA 3'-5' helicase PriA</fullName>
    </alternativeName>
</protein>
<comment type="function">
    <text evidence="12">Initiates the restart of stalled replication forks, which reloads the replicative helicase on sites other than the origin of replication. Recognizes and binds to abandoned replication forks and remodels them to uncover a helicase loading site. Promotes assembly of the primosome at these replication forks.</text>
</comment>
<comment type="cofactor">
    <cofactor evidence="12">
        <name>Zn(2+)</name>
        <dbReference type="ChEBI" id="CHEBI:29105"/>
    </cofactor>
    <text evidence="12">Binds 2 zinc ions per subunit.</text>
</comment>
<evidence type="ECO:0000256" key="7">
    <source>
        <dbReference type="ARBA" id="ARBA00022833"/>
    </source>
</evidence>
<evidence type="ECO:0000256" key="8">
    <source>
        <dbReference type="ARBA" id="ARBA00022840"/>
    </source>
</evidence>
<feature type="binding site" evidence="12">
    <location>
        <position position="535"/>
    </location>
    <ligand>
        <name>Zn(2+)</name>
        <dbReference type="ChEBI" id="CHEBI:29105"/>
        <label>2</label>
    </ligand>
</feature>
<feature type="binding site" evidence="12">
    <location>
        <position position="563"/>
    </location>
    <ligand>
        <name>Zn(2+)</name>
        <dbReference type="ChEBI" id="CHEBI:29105"/>
        <label>1</label>
    </ligand>
</feature>
<evidence type="ECO:0000256" key="2">
    <source>
        <dbReference type="ARBA" id="ARBA00022705"/>
    </source>
</evidence>
<comment type="catalytic activity">
    <reaction evidence="11 12">
        <text>ATP + H2O = ADP + phosphate + H(+)</text>
        <dbReference type="Rhea" id="RHEA:13065"/>
        <dbReference type="ChEBI" id="CHEBI:15377"/>
        <dbReference type="ChEBI" id="CHEBI:15378"/>
        <dbReference type="ChEBI" id="CHEBI:30616"/>
        <dbReference type="ChEBI" id="CHEBI:43474"/>
        <dbReference type="ChEBI" id="CHEBI:456216"/>
        <dbReference type="EC" id="5.6.2.4"/>
    </reaction>
</comment>
<keyword evidence="2 12" id="KW-0235">DNA replication</keyword>
<dbReference type="EC" id="5.6.2.4" evidence="12"/>
<dbReference type="CDD" id="cd17929">
    <property type="entry name" value="DEXHc_priA"/>
    <property type="match status" value="1"/>
</dbReference>
<dbReference type="InterPro" id="IPR041236">
    <property type="entry name" value="PriA_C"/>
</dbReference>
<evidence type="ECO:0000256" key="10">
    <source>
        <dbReference type="ARBA" id="ARBA00023235"/>
    </source>
</evidence>
<evidence type="ECO:0000256" key="12">
    <source>
        <dbReference type="HAMAP-Rule" id="MF_00983"/>
    </source>
</evidence>
<comment type="similarity">
    <text evidence="12">Belongs to the helicase family. PriA subfamily.</text>
</comment>
<dbReference type="PANTHER" id="PTHR30580">
    <property type="entry name" value="PRIMOSOMAL PROTEIN N"/>
    <property type="match status" value="1"/>
</dbReference>
<feature type="binding site" evidence="12">
    <location>
        <position position="550"/>
    </location>
    <ligand>
        <name>Zn(2+)</name>
        <dbReference type="ChEBI" id="CHEBI:29105"/>
        <label>2</label>
    </ligand>
</feature>
<keyword evidence="3 12" id="KW-0479">Metal-binding</keyword>
<dbReference type="GO" id="GO:0006270">
    <property type="term" value="P:DNA replication initiation"/>
    <property type="evidence" value="ECO:0007669"/>
    <property type="project" value="TreeGrafter"/>
</dbReference>
<dbReference type="InterPro" id="IPR005259">
    <property type="entry name" value="PriA"/>
</dbReference>
<dbReference type="RefSeq" id="WP_119059230.1">
    <property type="nucleotide sequence ID" value="NZ_UNSC01000003.1"/>
</dbReference>
<gene>
    <name evidence="12 15" type="primary">priA</name>
    <name evidence="15" type="ORF">SAMEA104719789_00880</name>
</gene>
<evidence type="ECO:0000259" key="13">
    <source>
        <dbReference type="PROSITE" id="PS51192"/>
    </source>
</evidence>